<evidence type="ECO:0000313" key="4">
    <source>
        <dbReference type="EMBL" id="QDU00292.1"/>
    </source>
</evidence>
<dbReference type="InterPro" id="IPR015797">
    <property type="entry name" value="NUDIX_hydrolase-like_dom_sf"/>
</dbReference>
<dbReference type="Proteomes" id="UP000318704">
    <property type="component" value="Chromosome"/>
</dbReference>
<sequence>MKIRTKVIISLINRKQVLLSEGYDSVRDFKFYIPVGGGVEFGEMLYVAAKRELSEELGVKDQELEFINFHESLFEFNGIPEHEIMFHYVCHIEDIVRESLPSEGIESNGERFKVVWFSQEELDVVQKNIVPPSVYNEIRKELS</sequence>
<proteinExistence type="predicted"/>
<dbReference type="InterPro" id="IPR020084">
    <property type="entry name" value="NUDIX_hydrolase_CS"/>
</dbReference>
<dbReference type="InterPro" id="IPR000086">
    <property type="entry name" value="NUDIX_hydrolase_dom"/>
</dbReference>
<evidence type="ECO:0000256" key="2">
    <source>
        <dbReference type="ARBA" id="ARBA00022801"/>
    </source>
</evidence>
<dbReference type="GO" id="GO:0016787">
    <property type="term" value="F:hydrolase activity"/>
    <property type="evidence" value="ECO:0007669"/>
    <property type="project" value="UniProtKB-KW"/>
</dbReference>
<name>A0A517W4V8_9PLAN</name>
<dbReference type="KEGG" id="gaw:V144x_58050"/>
<dbReference type="Pfam" id="PF00293">
    <property type="entry name" value="NUDIX"/>
    <property type="match status" value="1"/>
</dbReference>
<accession>A0A517W4V8</accession>
<organism evidence="4 5">
    <name type="scientific">Gimesia aquarii</name>
    <dbReference type="NCBI Taxonomy" id="2527964"/>
    <lineage>
        <taxon>Bacteria</taxon>
        <taxon>Pseudomonadati</taxon>
        <taxon>Planctomycetota</taxon>
        <taxon>Planctomycetia</taxon>
        <taxon>Planctomycetales</taxon>
        <taxon>Planctomycetaceae</taxon>
        <taxon>Gimesia</taxon>
    </lineage>
</organism>
<evidence type="ECO:0000313" key="5">
    <source>
        <dbReference type="Proteomes" id="UP000318704"/>
    </source>
</evidence>
<dbReference type="PANTHER" id="PTHR43046:SF14">
    <property type="entry name" value="MUTT_NUDIX FAMILY PROTEIN"/>
    <property type="match status" value="1"/>
</dbReference>
<dbReference type="SUPFAM" id="SSF55811">
    <property type="entry name" value="Nudix"/>
    <property type="match status" value="1"/>
</dbReference>
<dbReference type="AlphaFoldDB" id="A0A517W4V8"/>
<feature type="domain" description="Nudix hydrolase" evidence="3">
    <location>
        <begin position="2"/>
        <end position="138"/>
    </location>
</feature>
<comment type="cofactor">
    <cofactor evidence="1">
        <name>Mg(2+)</name>
        <dbReference type="ChEBI" id="CHEBI:18420"/>
    </cofactor>
</comment>
<dbReference type="Gene3D" id="3.90.79.10">
    <property type="entry name" value="Nucleoside Triphosphate Pyrophosphohydrolase"/>
    <property type="match status" value="1"/>
</dbReference>
<dbReference type="PROSITE" id="PS51462">
    <property type="entry name" value="NUDIX"/>
    <property type="match status" value="1"/>
</dbReference>
<dbReference type="RefSeq" id="WP_144990519.1">
    <property type="nucleotide sequence ID" value="NZ_CP037920.1"/>
</dbReference>
<protein>
    <submittedName>
        <fullName evidence="4">RNA pyrophosphohydrolase</fullName>
    </submittedName>
</protein>
<dbReference type="PANTHER" id="PTHR43046">
    <property type="entry name" value="GDP-MANNOSE MANNOSYL HYDROLASE"/>
    <property type="match status" value="1"/>
</dbReference>
<gene>
    <name evidence="4" type="primary">rppH</name>
    <name evidence="4" type="ORF">V144x_58050</name>
</gene>
<dbReference type="CDD" id="cd04688">
    <property type="entry name" value="NUDIX_Hydrolase"/>
    <property type="match status" value="1"/>
</dbReference>
<evidence type="ECO:0000256" key="1">
    <source>
        <dbReference type="ARBA" id="ARBA00001946"/>
    </source>
</evidence>
<dbReference type="EMBL" id="CP037920">
    <property type="protein sequence ID" value="QDU00292.1"/>
    <property type="molecule type" value="Genomic_DNA"/>
</dbReference>
<keyword evidence="2 4" id="KW-0378">Hydrolase</keyword>
<dbReference type="PROSITE" id="PS00893">
    <property type="entry name" value="NUDIX_BOX"/>
    <property type="match status" value="1"/>
</dbReference>
<reference evidence="4 5" key="1">
    <citation type="submission" date="2019-03" db="EMBL/GenBank/DDBJ databases">
        <title>Deep-cultivation of Planctomycetes and their phenomic and genomic characterization uncovers novel biology.</title>
        <authorList>
            <person name="Wiegand S."/>
            <person name="Jogler M."/>
            <person name="Boedeker C."/>
            <person name="Pinto D."/>
            <person name="Vollmers J."/>
            <person name="Rivas-Marin E."/>
            <person name="Kohn T."/>
            <person name="Peeters S.H."/>
            <person name="Heuer A."/>
            <person name="Rast P."/>
            <person name="Oberbeckmann S."/>
            <person name="Bunk B."/>
            <person name="Jeske O."/>
            <person name="Meyerdierks A."/>
            <person name="Storesund J.E."/>
            <person name="Kallscheuer N."/>
            <person name="Luecker S."/>
            <person name="Lage O.M."/>
            <person name="Pohl T."/>
            <person name="Merkel B.J."/>
            <person name="Hornburger P."/>
            <person name="Mueller R.-W."/>
            <person name="Bruemmer F."/>
            <person name="Labrenz M."/>
            <person name="Spormann A.M."/>
            <person name="Op den Camp H."/>
            <person name="Overmann J."/>
            <person name="Amann R."/>
            <person name="Jetten M.S.M."/>
            <person name="Mascher T."/>
            <person name="Medema M.H."/>
            <person name="Devos D.P."/>
            <person name="Kaster A.-K."/>
            <person name="Ovreas L."/>
            <person name="Rohde M."/>
            <person name="Galperin M.Y."/>
            <person name="Jogler C."/>
        </authorList>
    </citation>
    <scope>NUCLEOTIDE SEQUENCE [LARGE SCALE GENOMIC DNA]</scope>
    <source>
        <strain evidence="4 5">V144</strain>
    </source>
</reference>
<evidence type="ECO:0000259" key="3">
    <source>
        <dbReference type="PROSITE" id="PS51462"/>
    </source>
</evidence>